<evidence type="ECO:0000256" key="3">
    <source>
        <dbReference type="ARBA" id="ARBA00022927"/>
    </source>
</evidence>
<evidence type="ECO:0000256" key="2">
    <source>
        <dbReference type="ARBA" id="ARBA00022448"/>
    </source>
</evidence>
<dbReference type="AlphaFoldDB" id="A0A252AX20"/>
<reference evidence="7" key="1">
    <citation type="submission" date="2014-06" db="EMBL/GenBank/DDBJ databases">
        <authorList>
            <person name="Winans N.J."/>
            <person name="Newell P.D."/>
            <person name="Douglas A.E."/>
        </authorList>
    </citation>
    <scope>NUCLEOTIDE SEQUENCE [LARGE SCALE GENOMIC DNA]</scope>
</reference>
<dbReference type="PANTHER" id="PTHR36918">
    <property type="match status" value="1"/>
</dbReference>
<dbReference type="GO" id="GO:0015031">
    <property type="term" value="P:protein transport"/>
    <property type="evidence" value="ECO:0007669"/>
    <property type="project" value="UniProtKB-KW"/>
</dbReference>
<dbReference type="PANTHER" id="PTHR36918:SF1">
    <property type="entry name" value="PROTEIN-EXPORT PROTEIN SECB"/>
    <property type="match status" value="1"/>
</dbReference>
<dbReference type="Gene3D" id="3.10.420.10">
    <property type="entry name" value="SecB-like"/>
    <property type="match status" value="1"/>
</dbReference>
<proteinExistence type="inferred from homology"/>
<evidence type="ECO:0000313" key="6">
    <source>
        <dbReference type="EMBL" id="OUI95894.1"/>
    </source>
</evidence>
<dbReference type="InterPro" id="IPR003708">
    <property type="entry name" value="SecB"/>
</dbReference>
<sequence>MSGHNERIIDSVGGGNQAASGAPGLLMGIQYSKNVTFQVLNAPAVYTRVQDRPHVAIAVDVSAHQLGENQPTFEVELILRCQGQTNSTNGEKPVALFEANLVYAGIFTLQNSTSETFEPLLLVEAPRLLFPGARHMLATLSREAGFLPVLVQQIDFADLWRSRRSQA</sequence>
<dbReference type="GO" id="GO:0051262">
    <property type="term" value="P:protein tetramerization"/>
    <property type="evidence" value="ECO:0007669"/>
    <property type="project" value="InterPro"/>
</dbReference>
<dbReference type="Pfam" id="PF02556">
    <property type="entry name" value="SecB"/>
    <property type="match status" value="1"/>
</dbReference>
<protein>
    <submittedName>
        <fullName evidence="6">Preprotein translocase subunit SecB</fullName>
    </submittedName>
</protein>
<dbReference type="Proteomes" id="UP000194641">
    <property type="component" value="Unassembled WGS sequence"/>
</dbReference>
<accession>A0A252AX20</accession>
<evidence type="ECO:0000256" key="4">
    <source>
        <dbReference type="ARBA" id="ARBA00023010"/>
    </source>
</evidence>
<comment type="caution">
    <text evidence="6">The sequence shown here is derived from an EMBL/GenBank/DDBJ whole genome shotgun (WGS) entry which is preliminary data.</text>
</comment>
<keyword evidence="4" id="KW-0811">Translocation</keyword>
<name>A0A252AX20_9PROT</name>
<evidence type="ECO:0000256" key="1">
    <source>
        <dbReference type="ARBA" id="ARBA00009990"/>
    </source>
</evidence>
<comment type="similarity">
    <text evidence="1">Belongs to the SecB family.</text>
</comment>
<keyword evidence="2" id="KW-0813">Transport</keyword>
<organism evidence="6 7">
    <name type="scientific">Acetobacter indonesiensis</name>
    <dbReference type="NCBI Taxonomy" id="104101"/>
    <lineage>
        <taxon>Bacteria</taxon>
        <taxon>Pseudomonadati</taxon>
        <taxon>Pseudomonadota</taxon>
        <taxon>Alphaproteobacteria</taxon>
        <taxon>Acetobacterales</taxon>
        <taxon>Acetobacteraceae</taxon>
        <taxon>Acetobacter</taxon>
    </lineage>
</organism>
<keyword evidence="3" id="KW-0653">Protein transport</keyword>
<dbReference type="InterPro" id="IPR035958">
    <property type="entry name" value="SecB-like_sf"/>
</dbReference>
<keyword evidence="5" id="KW-0143">Chaperone</keyword>
<dbReference type="RefSeq" id="WP_086613885.1">
    <property type="nucleotide sequence ID" value="NZ_JBJJWX010000019.1"/>
</dbReference>
<dbReference type="SUPFAM" id="SSF54611">
    <property type="entry name" value="SecB-like"/>
    <property type="match status" value="1"/>
</dbReference>
<dbReference type="EMBL" id="JOPA01000008">
    <property type="protein sequence ID" value="OUI95894.1"/>
    <property type="molecule type" value="Genomic_DNA"/>
</dbReference>
<gene>
    <name evidence="6" type="ORF">HK17_15735</name>
</gene>
<evidence type="ECO:0000313" key="7">
    <source>
        <dbReference type="Proteomes" id="UP000194641"/>
    </source>
</evidence>
<dbReference type="GO" id="GO:0051082">
    <property type="term" value="F:unfolded protein binding"/>
    <property type="evidence" value="ECO:0007669"/>
    <property type="project" value="InterPro"/>
</dbReference>
<evidence type="ECO:0000256" key="5">
    <source>
        <dbReference type="ARBA" id="ARBA00023186"/>
    </source>
</evidence>